<name>A0A7W5ZXU0_9SPHN</name>
<evidence type="ECO:0000256" key="1">
    <source>
        <dbReference type="ARBA" id="ARBA00010751"/>
    </source>
</evidence>
<dbReference type="EMBL" id="JACICY010000002">
    <property type="protein sequence ID" value="MBB3860152.1"/>
    <property type="molecule type" value="Genomic_DNA"/>
</dbReference>
<evidence type="ECO:0000313" key="4">
    <source>
        <dbReference type="Proteomes" id="UP000562395"/>
    </source>
</evidence>
<dbReference type="PANTHER" id="PTHR34068">
    <property type="entry name" value="UPF0145 PROTEIN YBJQ"/>
    <property type="match status" value="1"/>
</dbReference>
<dbReference type="InterPro" id="IPR035439">
    <property type="entry name" value="UPF0145_dom_sf"/>
</dbReference>
<protein>
    <recommendedName>
        <fullName evidence="2">UPF0145 protein GGQ88_001413</fullName>
    </recommendedName>
</protein>
<sequence>MLISTTSLIEGRPVQRYLGVVTGEVILGANIVRDVFASITDIFGGRSGKYEEVLARGREQALRELEDKALSLGANAVIGVDIDYETIGARGSMLMVSVSGTAVVL</sequence>
<dbReference type="InterPro" id="IPR002765">
    <property type="entry name" value="UPF0145_YbjQ-like"/>
</dbReference>
<dbReference type="PANTHER" id="PTHR34068:SF1">
    <property type="entry name" value="UPF0145 PROTEIN YBJQ"/>
    <property type="match status" value="1"/>
</dbReference>
<evidence type="ECO:0000256" key="2">
    <source>
        <dbReference type="HAMAP-Rule" id="MF_00338"/>
    </source>
</evidence>
<evidence type="ECO:0000313" key="3">
    <source>
        <dbReference type="EMBL" id="MBB3860152.1"/>
    </source>
</evidence>
<proteinExistence type="inferred from homology"/>
<gene>
    <name evidence="3" type="ORF">GGQ88_001413</name>
</gene>
<keyword evidence="4" id="KW-1185">Reference proteome</keyword>
<dbReference type="HAMAP" id="MF_00338">
    <property type="entry name" value="UPF0145"/>
    <property type="match status" value="1"/>
</dbReference>
<dbReference type="SUPFAM" id="SSF117782">
    <property type="entry name" value="YbjQ-like"/>
    <property type="match status" value="1"/>
</dbReference>
<dbReference type="AlphaFoldDB" id="A0A7W5ZXU0"/>
<dbReference type="Proteomes" id="UP000562395">
    <property type="component" value="Unassembled WGS sequence"/>
</dbReference>
<accession>A0A7W5ZXU0</accession>
<dbReference type="Pfam" id="PF01906">
    <property type="entry name" value="YbjQ_1"/>
    <property type="match status" value="1"/>
</dbReference>
<comment type="similarity">
    <text evidence="1 2">Belongs to the UPF0145 family.</text>
</comment>
<organism evidence="3 4">
    <name type="scientific">Novosphingobium hassiacum</name>
    <dbReference type="NCBI Taxonomy" id="173676"/>
    <lineage>
        <taxon>Bacteria</taxon>
        <taxon>Pseudomonadati</taxon>
        <taxon>Pseudomonadota</taxon>
        <taxon>Alphaproteobacteria</taxon>
        <taxon>Sphingomonadales</taxon>
        <taxon>Sphingomonadaceae</taxon>
        <taxon>Novosphingobium</taxon>
    </lineage>
</organism>
<reference evidence="3 4" key="1">
    <citation type="submission" date="2020-08" db="EMBL/GenBank/DDBJ databases">
        <title>Genomic Encyclopedia of Type Strains, Phase IV (KMG-IV): sequencing the most valuable type-strain genomes for metagenomic binning, comparative biology and taxonomic classification.</title>
        <authorList>
            <person name="Goeker M."/>
        </authorList>
    </citation>
    <scope>NUCLEOTIDE SEQUENCE [LARGE SCALE GENOMIC DNA]</scope>
    <source>
        <strain evidence="3 4">DSM 14552</strain>
    </source>
</reference>
<dbReference type="RefSeq" id="WP_183612390.1">
    <property type="nucleotide sequence ID" value="NZ_JACICY010000002.1"/>
</dbReference>
<comment type="caution">
    <text evidence="3">The sequence shown here is derived from an EMBL/GenBank/DDBJ whole genome shotgun (WGS) entry which is preliminary data.</text>
</comment>
<dbReference type="Gene3D" id="3.30.110.70">
    <property type="entry name" value="Hypothetical protein apc22750. Chain B"/>
    <property type="match status" value="1"/>
</dbReference>